<feature type="repeat" description="ANK" evidence="3">
    <location>
        <begin position="78"/>
        <end position="110"/>
    </location>
</feature>
<feature type="repeat" description="ANK" evidence="3">
    <location>
        <begin position="112"/>
        <end position="144"/>
    </location>
</feature>
<dbReference type="PANTHER" id="PTHR24189:SF50">
    <property type="entry name" value="ANKYRIN REPEAT AND SOCS BOX PROTEIN 2"/>
    <property type="match status" value="1"/>
</dbReference>
<evidence type="ECO:0000256" key="2">
    <source>
        <dbReference type="ARBA" id="ARBA00023043"/>
    </source>
</evidence>
<reference evidence="4 5" key="1">
    <citation type="submission" date="2022-03" db="EMBL/GenBank/DDBJ databases">
        <title>Complete genome sequence of Lysobacter capsici VKM B-2533 and Lysobacter gummosus 10.1.1, promising sources of lytic agents.</title>
        <authorList>
            <person name="Tarlachkov S.V."/>
            <person name="Kudryakova I.V."/>
            <person name="Afoshin A.S."/>
            <person name="Leontyevskaya E.A."/>
            <person name="Leontyevskaya N.V."/>
        </authorList>
    </citation>
    <scope>NUCLEOTIDE SEQUENCE [LARGE SCALE GENOMIC DNA]</scope>
    <source>
        <strain evidence="4 5">10.1.1</strain>
    </source>
</reference>
<feature type="repeat" description="ANK" evidence="3">
    <location>
        <begin position="145"/>
        <end position="177"/>
    </location>
</feature>
<dbReference type="PROSITE" id="PS50297">
    <property type="entry name" value="ANK_REP_REGION"/>
    <property type="match status" value="2"/>
</dbReference>
<dbReference type="InterPro" id="IPR050745">
    <property type="entry name" value="Multifunctional_regulatory"/>
</dbReference>
<dbReference type="PANTHER" id="PTHR24189">
    <property type="entry name" value="MYOTROPHIN"/>
    <property type="match status" value="1"/>
</dbReference>
<accession>A0ABY3XHA9</accession>
<protein>
    <submittedName>
        <fullName evidence="4">Ankyrin repeat domain-containing protein</fullName>
    </submittedName>
</protein>
<evidence type="ECO:0000256" key="1">
    <source>
        <dbReference type="ARBA" id="ARBA00022737"/>
    </source>
</evidence>
<keyword evidence="5" id="KW-1185">Reference proteome</keyword>
<dbReference type="SUPFAM" id="SSF48403">
    <property type="entry name" value="Ankyrin repeat"/>
    <property type="match status" value="1"/>
</dbReference>
<dbReference type="InterPro" id="IPR002110">
    <property type="entry name" value="Ankyrin_rpt"/>
</dbReference>
<evidence type="ECO:0000313" key="4">
    <source>
        <dbReference type="EMBL" id="UNP31027.1"/>
    </source>
</evidence>
<keyword evidence="1" id="KW-0677">Repeat</keyword>
<evidence type="ECO:0000313" key="5">
    <source>
        <dbReference type="Proteomes" id="UP000829194"/>
    </source>
</evidence>
<sequence length="219" mass="23139">MSEAVTHQVFADPRVAELADAVAAGDRADIRRLAAGVDLSARGDKQVTLLEWAVFNQSLDGLSALLELGADPAWPGVDGGTVVHLAAMAKDPAFLEALLAHGADPDTRHSVTGATPLSAALMGERPVQFKRLLSAGADPNHADRMGNTALHVAGKINQPDHALELLKAGADANARNAQGVSFQRYAFMTPPSLLNARTRADRDALHAWLREHGIALERG</sequence>
<dbReference type="SMART" id="SM00248">
    <property type="entry name" value="ANK"/>
    <property type="match status" value="4"/>
</dbReference>
<gene>
    <name evidence="4" type="ORF">MOV92_07215</name>
</gene>
<proteinExistence type="predicted"/>
<evidence type="ECO:0000256" key="3">
    <source>
        <dbReference type="PROSITE-ProRule" id="PRU00023"/>
    </source>
</evidence>
<dbReference type="PROSITE" id="PS50088">
    <property type="entry name" value="ANK_REPEAT"/>
    <property type="match status" value="3"/>
</dbReference>
<dbReference type="Gene3D" id="1.25.40.20">
    <property type="entry name" value="Ankyrin repeat-containing domain"/>
    <property type="match status" value="1"/>
</dbReference>
<dbReference type="Proteomes" id="UP000829194">
    <property type="component" value="Chromosome"/>
</dbReference>
<name>A0ABY3XHA9_9GAMM</name>
<dbReference type="Pfam" id="PF12796">
    <property type="entry name" value="Ank_2"/>
    <property type="match status" value="1"/>
</dbReference>
<keyword evidence="2 3" id="KW-0040">ANK repeat</keyword>
<organism evidence="4 5">
    <name type="scientific">Lysobacter gummosus</name>
    <dbReference type="NCBI Taxonomy" id="262324"/>
    <lineage>
        <taxon>Bacteria</taxon>
        <taxon>Pseudomonadati</taxon>
        <taxon>Pseudomonadota</taxon>
        <taxon>Gammaproteobacteria</taxon>
        <taxon>Lysobacterales</taxon>
        <taxon>Lysobacteraceae</taxon>
        <taxon>Lysobacter</taxon>
    </lineage>
</organism>
<dbReference type="RefSeq" id="WP_057942205.1">
    <property type="nucleotide sequence ID" value="NZ_CP011131.1"/>
</dbReference>
<dbReference type="EMBL" id="CP093547">
    <property type="protein sequence ID" value="UNP31027.1"/>
    <property type="molecule type" value="Genomic_DNA"/>
</dbReference>
<dbReference type="InterPro" id="IPR036770">
    <property type="entry name" value="Ankyrin_rpt-contain_sf"/>
</dbReference>